<dbReference type="InterPro" id="IPR003918">
    <property type="entry name" value="NADH_UbQ_OxRdtase"/>
</dbReference>
<dbReference type="InterPro" id="IPR001750">
    <property type="entry name" value="ND/Mrp_TM"/>
</dbReference>
<evidence type="ECO:0000313" key="12">
    <source>
        <dbReference type="Proteomes" id="UP000443070"/>
    </source>
</evidence>
<feature type="transmembrane region" description="Helical" evidence="8">
    <location>
        <begin position="267"/>
        <end position="288"/>
    </location>
</feature>
<evidence type="ECO:0000256" key="7">
    <source>
        <dbReference type="RuleBase" id="RU000320"/>
    </source>
</evidence>
<feature type="transmembrane region" description="Helical" evidence="8">
    <location>
        <begin position="327"/>
        <end position="356"/>
    </location>
</feature>
<sequence>MGMELIYITLAVYGMGAATALFPKKMEMAAHYCAVLAAVFGSGALLYQSAAYLMQGSGSLLSGSWAFFTFNADRWSAVFLLITGLAGTVTSIYAWGYAKSYLGKRLRLLGGLWNAFLLSMVLVLLAADVFSFLLAWELMAVVSFLLVNHEAEKKAAHNAAYQYLVMTHIGTAAIMIAFLMIGSQAGSLDFAVLGQGVLSDNVRNAAFITAFAGFALKAGLLPLHVWLPNAHPAAPSHVSALMSGVMLKIALYGFGRFIFQFLGPMEFWWGAFVLVVGLLSAVLGALYAQMEKDIKRILAYSSVENMGIIFGAFGCGMVLMTTPRHDYALIGFLAAVVHSLNHSVMKSLLFMSAGAVMHATDSKDIEKMGGLGKLMPWTAVFTLVGSMGLSALPLTGGFVGEWLALQSFVTLAGSSEGQGLRLLGALAFVLFGLASALAVGCFVRLYGVVFLGRNRSRLVERAHESDWSMRLGMGLAAILVLLLGIVPGPVVAVLQTAVQNQQTLWRSFADMQKVWWFGSGSYAVYAPLLLLTVLSVVLLAVALMTCGDKSFVHREVTWNCGTYPTARQQYSATGFSKPLRRAFDFLLKPKRTATYLKKGNPYFGRQMEYKLSIPDQFTEKLYVPIQHYMVWSASFLRRIQQGSVRLYISYVMVAMLLVLIWGAM</sequence>
<feature type="transmembrane region" description="Helical" evidence="8">
    <location>
        <begin position="425"/>
        <end position="451"/>
    </location>
</feature>
<protein>
    <submittedName>
        <fullName evidence="10">NADH-quinone oxidoreductase subunit E</fullName>
    </submittedName>
</protein>
<gene>
    <name evidence="10" type="ORF">GMD11_01325</name>
    <name evidence="11" type="ORF">GMD18_01320</name>
</gene>
<evidence type="ECO:0000313" key="13">
    <source>
        <dbReference type="Proteomes" id="UP000484547"/>
    </source>
</evidence>
<dbReference type="GO" id="GO:0042773">
    <property type="term" value="P:ATP synthesis coupled electron transport"/>
    <property type="evidence" value="ECO:0007669"/>
    <property type="project" value="InterPro"/>
</dbReference>
<feature type="transmembrane region" description="Helical" evidence="8">
    <location>
        <begin position="377"/>
        <end position="405"/>
    </location>
</feature>
<organism evidence="10 13">
    <name type="scientific">Phascolarctobacterium faecium</name>
    <dbReference type="NCBI Taxonomy" id="33025"/>
    <lineage>
        <taxon>Bacteria</taxon>
        <taxon>Bacillati</taxon>
        <taxon>Bacillota</taxon>
        <taxon>Negativicutes</taxon>
        <taxon>Acidaminococcales</taxon>
        <taxon>Acidaminococcaceae</taxon>
        <taxon>Phascolarctobacterium</taxon>
    </lineage>
</organism>
<comment type="caution">
    <text evidence="10">The sequence shown here is derived from an EMBL/GenBank/DDBJ whole genome shotgun (WGS) entry which is preliminary data.</text>
</comment>
<evidence type="ECO:0000313" key="11">
    <source>
        <dbReference type="EMBL" id="MTU03040.1"/>
    </source>
</evidence>
<dbReference type="OrthoDB" id="9807568at2"/>
<dbReference type="Proteomes" id="UP000484547">
    <property type="component" value="Unassembled WGS sequence"/>
</dbReference>
<evidence type="ECO:0000256" key="2">
    <source>
        <dbReference type="ARBA" id="ARBA00022475"/>
    </source>
</evidence>
<proteinExistence type="predicted"/>
<evidence type="ECO:0000256" key="3">
    <source>
        <dbReference type="ARBA" id="ARBA00022692"/>
    </source>
</evidence>
<feature type="transmembrane region" description="Helical" evidence="8">
    <location>
        <begin position="471"/>
        <end position="494"/>
    </location>
</feature>
<evidence type="ECO:0000256" key="4">
    <source>
        <dbReference type="ARBA" id="ARBA00022989"/>
    </source>
</evidence>
<dbReference type="PRINTS" id="PR01437">
    <property type="entry name" value="NUOXDRDTASE4"/>
</dbReference>
<dbReference type="AlphaFoldDB" id="A0A7X3BUK8"/>
<feature type="transmembrane region" description="Helical" evidence="8">
    <location>
        <begin position="75"/>
        <end position="96"/>
    </location>
</feature>
<feature type="transmembrane region" description="Helical" evidence="8">
    <location>
        <begin position="205"/>
        <end position="227"/>
    </location>
</feature>
<dbReference type="GO" id="GO:0005886">
    <property type="term" value="C:plasma membrane"/>
    <property type="evidence" value="ECO:0007669"/>
    <property type="project" value="UniProtKB-SubCell"/>
</dbReference>
<keyword evidence="2" id="KW-1003">Cell membrane</keyword>
<comment type="subcellular location">
    <subcellularLocation>
        <location evidence="1">Cell membrane</location>
        <topology evidence="1">Multi-pass membrane protein</topology>
    </subcellularLocation>
    <subcellularLocation>
        <location evidence="7">Membrane</location>
        <topology evidence="7">Multi-pass membrane protein</topology>
    </subcellularLocation>
</comment>
<feature type="transmembrane region" description="Helical" evidence="8">
    <location>
        <begin position="163"/>
        <end position="185"/>
    </location>
</feature>
<feature type="transmembrane region" description="Helical" evidence="8">
    <location>
        <begin position="133"/>
        <end position="151"/>
    </location>
</feature>
<evidence type="ECO:0000256" key="8">
    <source>
        <dbReference type="SAM" id="Phobius"/>
    </source>
</evidence>
<keyword evidence="4 8" id="KW-1133">Transmembrane helix</keyword>
<dbReference type="PANTHER" id="PTHR42682:SF3">
    <property type="entry name" value="FORMATE HYDROGENLYASE SUBUNIT 3-RELATED"/>
    <property type="match status" value="1"/>
</dbReference>
<dbReference type="PANTHER" id="PTHR42682">
    <property type="entry name" value="HYDROGENASE-4 COMPONENT F"/>
    <property type="match status" value="1"/>
</dbReference>
<feature type="domain" description="NADH:quinone oxidoreductase/Mrp antiporter transmembrane" evidence="9">
    <location>
        <begin position="126"/>
        <end position="409"/>
    </location>
</feature>
<dbReference type="EMBL" id="WNBM01000001">
    <property type="protein sequence ID" value="MTT74909.1"/>
    <property type="molecule type" value="Genomic_DNA"/>
</dbReference>
<feature type="transmembrane region" description="Helical" evidence="8">
    <location>
        <begin position="514"/>
        <end position="544"/>
    </location>
</feature>
<reference evidence="12 13" key="1">
    <citation type="journal article" date="2019" name="Nat. Med.">
        <title>A library of human gut bacterial isolates paired with longitudinal multiomics data enables mechanistic microbiome research.</title>
        <authorList>
            <person name="Poyet M."/>
            <person name="Groussin M."/>
            <person name="Gibbons S.M."/>
            <person name="Avila-Pacheco J."/>
            <person name="Jiang X."/>
            <person name="Kearney S.M."/>
            <person name="Perrotta A.R."/>
            <person name="Berdy B."/>
            <person name="Zhao S."/>
            <person name="Lieberman T.D."/>
            <person name="Swanson P.K."/>
            <person name="Smith M."/>
            <person name="Roesemann S."/>
            <person name="Alexander J.E."/>
            <person name="Rich S.A."/>
            <person name="Livny J."/>
            <person name="Vlamakis H."/>
            <person name="Clish C."/>
            <person name="Bullock K."/>
            <person name="Deik A."/>
            <person name="Scott J."/>
            <person name="Pierce K.A."/>
            <person name="Xavier R.J."/>
            <person name="Alm E.J."/>
        </authorList>
    </citation>
    <scope>NUCLEOTIDE SEQUENCE [LARGE SCALE GENOMIC DNA]</scope>
    <source>
        <strain evidence="10 13">BIOML-A13</strain>
        <strain evidence="11 12">BIOML-A3</strain>
    </source>
</reference>
<dbReference type="Pfam" id="PF00361">
    <property type="entry name" value="Proton_antipo_M"/>
    <property type="match status" value="1"/>
</dbReference>
<evidence type="ECO:0000313" key="10">
    <source>
        <dbReference type="EMBL" id="MTT74909.1"/>
    </source>
</evidence>
<dbReference type="GO" id="GO:0008137">
    <property type="term" value="F:NADH dehydrogenase (ubiquinone) activity"/>
    <property type="evidence" value="ECO:0007669"/>
    <property type="project" value="InterPro"/>
</dbReference>
<keyword evidence="6 8" id="KW-0472">Membrane</keyword>
<feature type="transmembrane region" description="Helical" evidence="8">
    <location>
        <begin position="108"/>
        <end position="127"/>
    </location>
</feature>
<name>A0A7X3BUK8_9FIRM</name>
<feature type="transmembrane region" description="Helical" evidence="8">
    <location>
        <begin position="297"/>
        <end position="321"/>
    </location>
</feature>
<feature type="transmembrane region" description="Helical" evidence="8">
    <location>
        <begin position="644"/>
        <end position="663"/>
    </location>
</feature>
<feature type="transmembrane region" description="Helical" evidence="8">
    <location>
        <begin position="239"/>
        <end position="261"/>
    </location>
</feature>
<keyword evidence="3 7" id="KW-0812">Transmembrane</keyword>
<feature type="transmembrane region" description="Helical" evidence="8">
    <location>
        <begin position="34"/>
        <end position="55"/>
    </location>
</feature>
<evidence type="ECO:0000256" key="1">
    <source>
        <dbReference type="ARBA" id="ARBA00004651"/>
    </source>
</evidence>
<dbReference type="Proteomes" id="UP000443070">
    <property type="component" value="Unassembled WGS sequence"/>
</dbReference>
<dbReference type="EMBL" id="WNBW01000001">
    <property type="protein sequence ID" value="MTU03040.1"/>
    <property type="molecule type" value="Genomic_DNA"/>
</dbReference>
<dbReference type="InterPro" id="IPR052175">
    <property type="entry name" value="ComplexI-like_HydComp"/>
</dbReference>
<dbReference type="GO" id="GO:0016491">
    <property type="term" value="F:oxidoreductase activity"/>
    <property type="evidence" value="ECO:0007669"/>
    <property type="project" value="UniProtKB-KW"/>
</dbReference>
<evidence type="ECO:0000256" key="5">
    <source>
        <dbReference type="ARBA" id="ARBA00023002"/>
    </source>
</evidence>
<evidence type="ECO:0000259" key="9">
    <source>
        <dbReference type="Pfam" id="PF00361"/>
    </source>
</evidence>
<accession>A0A7X3BUK8</accession>
<keyword evidence="5" id="KW-0560">Oxidoreductase</keyword>
<keyword evidence="12" id="KW-1185">Reference proteome</keyword>
<evidence type="ECO:0000256" key="6">
    <source>
        <dbReference type="ARBA" id="ARBA00023136"/>
    </source>
</evidence>
<feature type="transmembrane region" description="Helical" evidence="8">
    <location>
        <begin position="6"/>
        <end position="22"/>
    </location>
</feature>